<keyword evidence="4" id="KW-0808">Transferase</keyword>
<evidence type="ECO:0000313" key="5">
    <source>
        <dbReference type="Proteomes" id="UP000247609"/>
    </source>
</evidence>
<dbReference type="GO" id="GO:0005737">
    <property type="term" value="C:cytoplasm"/>
    <property type="evidence" value="ECO:0007669"/>
    <property type="project" value="TreeGrafter"/>
</dbReference>
<sequence>MEGKVMKQPVIEYPPLDYEAARQRMVDAQIRPAQVNDPRIITAIRHVPRELAVPESLREFAYADQSLPLPDGRVLTEPRVVARMLQVAAPRQGDRVLIVGAGTGYLPALASRMEEGLRIDALESDRTLAAIGQALCRTFAPDVSWHIGPLAAGVPDNAPYDLILIDGAVRAIPPALLSQCAADGRVVAPVWPADSVASVCIVQPTAEGTGATRAVFDANVPLLPELAPAPAFSFDSVA</sequence>
<dbReference type="AlphaFoldDB" id="A0A318QN76"/>
<protein>
    <recommendedName>
        <fullName evidence="2">Protein-L-isoaspartate O-methyltransferase</fullName>
    </recommendedName>
    <alternativeName>
        <fullName evidence="3">Protein L-isoaspartyl methyltransferase</fullName>
    </alternativeName>
</protein>
<dbReference type="Proteomes" id="UP000247609">
    <property type="component" value="Unassembled WGS sequence"/>
</dbReference>
<dbReference type="GO" id="GO:0032259">
    <property type="term" value="P:methylation"/>
    <property type="evidence" value="ECO:0007669"/>
    <property type="project" value="UniProtKB-KW"/>
</dbReference>
<dbReference type="SUPFAM" id="SSF53335">
    <property type="entry name" value="S-adenosyl-L-methionine-dependent methyltransferases"/>
    <property type="match status" value="1"/>
</dbReference>
<dbReference type="Gene3D" id="3.40.50.150">
    <property type="entry name" value="Vaccinia Virus protein VP39"/>
    <property type="match status" value="1"/>
</dbReference>
<dbReference type="PANTHER" id="PTHR11579:SF18">
    <property type="entry name" value="PROTEIN-L-ISOASPARTATE O-METHYLTRANSFERASE"/>
    <property type="match status" value="1"/>
</dbReference>
<proteinExistence type="inferred from homology"/>
<evidence type="ECO:0000313" key="4">
    <source>
        <dbReference type="EMBL" id="PYD76669.1"/>
    </source>
</evidence>
<organism evidence="4 5">
    <name type="scientific">Novacetimonas pomaceti</name>
    <dbReference type="NCBI Taxonomy" id="2021998"/>
    <lineage>
        <taxon>Bacteria</taxon>
        <taxon>Pseudomonadati</taxon>
        <taxon>Pseudomonadota</taxon>
        <taxon>Alphaproteobacteria</taxon>
        <taxon>Acetobacterales</taxon>
        <taxon>Acetobacteraceae</taxon>
        <taxon>Novacetimonas</taxon>
    </lineage>
</organism>
<keyword evidence="4" id="KW-0489">Methyltransferase</keyword>
<comment type="caution">
    <text evidence="4">The sequence shown here is derived from an EMBL/GenBank/DDBJ whole genome shotgun (WGS) entry which is preliminary data.</text>
</comment>
<evidence type="ECO:0000256" key="1">
    <source>
        <dbReference type="ARBA" id="ARBA00005369"/>
    </source>
</evidence>
<accession>A0A318QN76</accession>
<dbReference type="InterPro" id="IPR000682">
    <property type="entry name" value="PCMT"/>
</dbReference>
<dbReference type="InterPro" id="IPR029063">
    <property type="entry name" value="SAM-dependent_MTases_sf"/>
</dbReference>
<evidence type="ECO:0000256" key="3">
    <source>
        <dbReference type="ARBA" id="ARBA00030757"/>
    </source>
</evidence>
<gene>
    <name evidence="4" type="ORF">CFR71_03955</name>
</gene>
<name>A0A318QN76_9PROT</name>
<evidence type="ECO:0000256" key="2">
    <source>
        <dbReference type="ARBA" id="ARBA00013346"/>
    </source>
</evidence>
<comment type="similarity">
    <text evidence="1">Belongs to the methyltransferase superfamily. L-isoaspartyl/D-aspartyl protein methyltransferase family.</text>
</comment>
<dbReference type="Pfam" id="PF01135">
    <property type="entry name" value="PCMT"/>
    <property type="match status" value="1"/>
</dbReference>
<dbReference type="PANTHER" id="PTHR11579">
    <property type="entry name" value="PROTEIN-L-ISOASPARTATE O-METHYLTRANSFERASE"/>
    <property type="match status" value="1"/>
</dbReference>
<dbReference type="EMBL" id="NOXG01000002">
    <property type="protein sequence ID" value="PYD76669.1"/>
    <property type="molecule type" value="Genomic_DNA"/>
</dbReference>
<dbReference type="GO" id="GO:0004719">
    <property type="term" value="F:protein-L-isoaspartate (D-aspartate) O-methyltransferase activity"/>
    <property type="evidence" value="ECO:0007669"/>
    <property type="project" value="InterPro"/>
</dbReference>
<reference evidence="4 5" key="1">
    <citation type="submission" date="2017-07" db="EMBL/GenBank/DDBJ databases">
        <title>A draft genome sequence of Komagataeibacter sp. T5K1.</title>
        <authorList>
            <person name="Skraban J."/>
            <person name="Cleenwerck I."/>
            <person name="Vandamme P."/>
            <person name="Trcek J."/>
        </authorList>
    </citation>
    <scope>NUCLEOTIDE SEQUENCE [LARGE SCALE GENOMIC DNA]</scope>
    <source>
        <strain evidence="4 5">T5K1</strain>
    </source>
</reference>